<dbReference type="RefSeq" id="WP_290002355.1">
    <property type="nucleotide sequence ID" value="NZ_JAUEPH010000007.1"/>
</dbReference>
<evidence type="ECO:0000259" key="1">
    <source>
        <dbReference type="Pfam" id="PF12728"/>
    </source>
</evidence>
<gene>
    <name evidence="2" type="ORF">QVH07_15950</name>
</gene>
<reference evidence="2" key="1">
    <citation type="submission" date="2023-06" db="EMBL/GenBank/DDBJ databases">
        <title>Robiginitalea aurantiacus sp. nov. and Algoriphagus sediminis sp. nov., isolated from coastal sediment.</title>
        <authorList>
            <person name="Zhou Z.Y."/>
            <person name="An J."/>
            <person name="Jia Y.W."/>
            <person name="Du Z.J."/>
        </authorList>
    </citation>
    <scope>NUCLEOTIDE SEQUENCE</scope>
    <source>
        <strain evidence="2">C2-7</strain>
    </source>
</reference>
<comment type="caution">
    <text evidence="2">The sequence shown here is derived from an EMBL/GenBank/DDBJ whole genome shotgun (WGS) entry which is preliminary data.</text>
</comment>
<keyword evidence="3" id="KW-1185">Reference proteome</keyword>
<name>A0ABT7YGK4_9BACT</name>
<dbReference type="NCBIfam" id="TIGR01764">
    <property type="entry name" value="excise"/>
    <property type="match status" value="1"/>
</dbReference>
<dbReference type="InterPro" id="IPR009061">
    <property type="entry name" value="DNA-bd_dom_put_sf"/>
</dbReference>
<accession>A0ABT7YGK4</accession>
<dbReference type="SUPFAM" id="SSF46955">
    <property type="entry name" value="Putative DNA-binding domain"/>
    <property type="match status" value="1"/>
</dbReference>
<organism evidence="2 3">
    <name type="scientific">Algoriphagus sediminis</name>
    <dbReference type="NCBI Taxonomy" id="3057113"/>
    <lineage>
        <taxon>Bacteria</taxon>
        <taxon>Pseudomonadati</taxon>
        <taxon>Bacteroidota</taxon>
        <taxon>Cytophagia</taxon>
        <taxon>Cytophagales</taxon>
        <taxon>Cyclobacteriaceae</taxon>
        <taxon>Algoriphagus</taxon>
    </lineage>
</organism>
<evidence type="ECO:0000313" key="2">
    <source>
        <dbReference type="EMBL" id="MDN3205656.1"/>
    </source>
</evidence>
<protein>
    <submittedName>
        <fullName evidence="2">Helix-turn-helix domain-containing protein</fullName>
    </submittedName>
</protein>
<evidence type="ECO:0000313" key="3">
    <source>
        <dbReference type="Proteomes" id="UP001171916"/>
    </source>
</evidence>
<dbReference type="Pfam" id="PF12728">
    <property type="entry name" value="HTH_17"/>
    <property type="match status" value="1"/>
</dbReference>
<proteinExistence type="predicted"/>
<dbReference type="Proteomes" id="UP001171916">
    <property type="component" value="Unassembled WGS sequence"/>
</dbReference>
<dbReference type="InterPro" id="IPR041657">
    <property type="entry name" value="HTH_17"/>
</dbReference>
<dbReference type="InterPro" id="IPR010093">
    <property type="entry name" value="SinI_DNA-bd"/>
</dbReference>
<sequence length="114" mass="13349">MPLDKITFNNLPDAVQLIYESQKRLLDLFAEQQPTLDSETIYSIEEASKFLHLKKPTLYSYVNQKKIPFHKRGGRLYFFRSDLISWIKSANEKPFDPAETARQMLVKRKKGGLK</sequence>
<dbReference type="EMBL" id="JAUEPH010000007">
    <property type="protein sequence ID" value="MDN3205656.1"/>
    <property type="molecule type" value="Genomic_DNA"/>
</dbReference>
<feature type="domain" description="Helix-turn-helix" evidence="1">
    <location>
        <begin position="42"/>
        <end position="89"/>
    </location>
</feature>